<comment type="caution">
    <text evidence="4">The sequence shown here is derived from an EMBL/GenBank/DDBJ whole genome shotgun (WGS) entry which is preliminary data.</text>
</comment>
<keyword evidence="5" id="KW-1185">Reference proteome</keyword>
<dbReference type="EMBL" id="JAMQYH010000003">
    <property type="protein sequence ID" value="KAJ1695477.1"/>
    <property type="molecule type" value="Genomic_DNA"/>
</dbReference>
<organism evidence="4 5">
    <name type="scientific">Rhynchospora breviuscula</name>
    <dbReference type="NCBI Taxonomy" id="2022672"/>
    <lineage>
        <taxon>Eukaryota</taxon>
        <taxon>Viridiplantae</taxon>
        <taxon>Streptophyta</taxon>
        <taxon>Embryophyta</taxon>
        <taxon>Tracheophyta</taxon>
        <taxon>Spermatophyta</taxon>
        <taxon>Magnoliopsida</taxon>
        <taxon>Liliopsida</taxon>
        <taxon>Poales</taxon>
        <taxon>Cyperaceae</taxon>
        <taxon>Cyperoideae</taxon>
        <taxon>Rhynchosporeae</taxon>
        <taxon>Rhynchospora</taxon>
    </lineage>
</organism>
<protein>
    <recommendedName>
        <fullName evidence="6">GRAS family transcription factor</fullName>
    </recommendedName>
</protein>
<feature type="region of interest" description="SAW" evidence="3">
    <location>
        <begin position="548"/>
        <end position="624"/>
    </location>
</feature>
<dbReference type="Proteomes" id="UP001151287">
    <property type="component" value="Unassembled WGS sequence"/>
</dbReference>
<evidence type="ECO:0000256" key="3">
    <source>
        <dbReference type="PROSITE-ProRule" id="PRU01191"/>
    </source>
</evidence>
<evidence type="ECO:0008006" key="6">
    <source>
        <dbReference type="Google" id="ProtNLM"/>
    </source>
</evidence>
<dbReference type="Pfam" id="PF03514">
    <property type="entry name" value="GRAS"/>
    <property type="match status" value="1"/>
</dbReference>
<keyword evidence="2" id="KW-0804">Transcription</keyword>
<dbReference type="PANTHER" id="PTHR31636">
    <property type="entry name" value="OSJNBA0084A10.13 PROTEIN-RELATED"/>
    <property type="match status" value="1"/>
</dbReference>
<accession>A0A9Q0CK60</accession>
<evidence type="ECO:0000256" key="1">
    <source>
        <dbReference type="ARBA" id="ARBA00023015"/>
    </source>
</evidence>
<evidence type="ECO:0000313" key="4">
    <source>
        <dbReference type="EMBL" id="KAJ1695477.1"/>
    </source>
</evidence>
<feature type="region of interest" description="Leucine repeat II (LRII)" evidence="3">
    <location>
        <begin position="410"/>
        <end position="442"/>
    </location>
</feature>
<evidence type="ECO:0000313" key="5">
    <source>
        <dbReference type="Proteomes" id="UP001151287"/>
    </source>
</evidence>
<dbReference type="AlphaFoldDB" id="A0A9Q0CK60"/>
<proteinExistence type="inferred from homology"/>
<dbReference type="OrthoDB" id="614878at2759"/>
<dbReference type="InterPro" id="IPR005202">
    <property type="entry name" value="TF_GRAS"/>
</dbReference>
<sequence>MTSSYQQTLYQGKTLKITSKNDPINKLVSDDSPDITLDATLSYISQILMEEDINEKDILHINQSVLHAMEKPFYDILGQKYPLFFTNPQLANHKNSAPSSTDHHLDELGSTFGTLYASEFNKGVTEGIKFLPKLDKLILDLEASKLTLPLLQAEEDLVKLNSDQHGKKNGKGFMECGFKGKKKSYVDLDFLEGRNHKILMSYSEESPGNEMFDEVLLNHDNDTEIANLQEEIQKKASKCFETDQVEIADVKNLLTRCSHAVFNNDRPIAEDLINQVRKLSSLDGDGTQRMAYVFADALEARLTGTGSEAWRRMEAKKIRIPTSEYLEIGQLYITVSPVPRNSIYYANQTILKVAGKAPKLHIIDFGIGHGFQWPSLIQALSNNNGKSTKLRITGIDFPKPGFRPAELIEKTGQRLEAYAERFGVPFEYHGIVSNWEDVSIDSLKIEKDEILIAHTWDSFRHVRDESVALDSPRNRILNLIREIAPEVFIEGIVSVEPFSPFFLTCFRQSLTLYSALFEILDTLILRDNKQRQIIERVLLARDIYNVLACEGLDWIVKPETYKQWHQRNLRAGFEQITLDPVILNECRENTKKNYNDNIFFVQEDRNWLLQGWRGRIFHASSTWKPKLA</sequence>
<name>A0A9Q0CK60_9POAL</name>
<reference evidence="4" key="1">
    <citation type="journal article" date="2022" name="Cell">
        <title>Repeat-based holocentromeres influence genome architecture and karyotype evolution.</title>
        <authorList>
            <person name="Hofstatter P.G."/>
            <person name="Thangavel G."/>
            <person name="Lux T."/>
            <person name="Neumann P."/>
            <person name="Vondrak T."/>
            <person name="Novak P."/>
            <person name="Zhang M."/>
            <person name="Costa L."/>
            <person name="Castellani M."/>
            <person name="Scott A."/>
            <person name="Toegelov H."/>
            <person name="Fuchs J."/>
            <person name="Mata-Sucre Y."/>
            <person name="Dias Y."/>
            <person name="Vanzela A.L.L."/>
            <person name="Huettel B."/>
            <person name="Almeida C.C.S."/>
            <person name="Simkova H."/>
            <person name="Souza G."/>
            <person name="Pedrosa-Harand A."/>
            <person name="Macas J."/>
            <person name="Mayer K.F.X."/>
            <person name="Houben A."/>
            <person name="Marques A."/>
        </authorList>
    </citation>
    <scope>NUCLEOTIDE SEQUENCE</scope>
    <source>
        <strain evidence="4">RhyBre1mFocal</strain>
    </source>
</reference>
<comment type="caution">
    <text evidence="3">Lacks conserved residue(s) required for the propagation of feature annotation.</text>
</comment>
<feature type="short sequence motif" description="VHIID" evidence="3">
    <location>
        <begin position="360"/>
        <end position="364"/>
    </location>
</feature>
<comment type="similarity">
    <text evidence="3">Belongs to the GRAS family.</text>
</comment>
<keyword evidence="1" id="KW-0805">Transcription regulation</keyword>
<dbReference type="PROSITE" id="PS50985">
    <property type="entry name" value="GRAS"/>
    <property type="match status" value="1"/>
</dbReference>
<gene>
    <name evidence="4" type="ORF">LUZ63_012175</name>
</gene>
<evidence type="ECO:0000256" key="2">
    <source>
        <dbReference type="ARBA" id="ARBA00023163"/>
    </source>
</evidence>